<evidence type="ECO:0000256" key="3">
    <source>
        <dbReference type="ARBA" id="ARBA00006432"/>
    </source>
</evidence>
<dbReference type="GO" id="GO:0004312">
    <property type="term" value="F:fatty acid synthase activity"/>
    <property type="evidence" value="ECO:0007669"/>
    <property type="project" value="TreeGrafter"/>
</dbReference>
<dbReference type="EMBL" id="MKJU01000025">
    <property type="protein sequence ID" value="OHU91707.1"/>
    <property type="molecule type" value="Genomic_DNA"/>
</dbReference>
<keyword evidence="16" id="KW-1185">Reference proteome</keyword>
<evidence type="ECO:0000256" key="2">
    <source>
        <dbReference type="ARBA" id="ARBA00005194"/>
    </source>
</evidence>
<dbReference type="Gene3D" id="3.40.366.10">
    <property type="entry name" value="Malonyl-Coenzyme A Acyl Carrier Protein, domain 2"/>
    <property type="match status" value="1"/>
</dbReference>
<dbReference type="Gene3D" id="3.40.640.10">
    <property type="entry name" value="Type I PLP-dependent aspartate aminotransferase-like (Major domain)"/>
    <property type="match status" value="1"/>
</dbReference>
<dbReference type="SUPFAM" id="SSF52151">
    <property type="entry name" value="FabD/lysophospholipase-like"/>
    <property type="match status" value="1"/>
</dbReference>
<dbReference type="UniPathway" id="UPA00094"/>
<comment type="cofactor">
    <cofactor evidence="1">
        <name>pantetheine 4'-phosphate</name>
        <dbReference type="ChEBI" id="CHEBI:47942"/>
    </cofactor>
</comment>
<dbReference type="InterPro" id="IPR050091">
    <property type="entry name" value="PKS_NRPS_Biosynth_Enz"/>
</dbReference>
<evidence type="ECO:0000313" key="16">
    <source>
        <dbReference type="Proteomes" id="UP000179786"/>
    </source>
</evidence>
<dbReference type="Pfam" id="PF16197">
    <property type="entry name" value="KAsynt_C_assoc"/>
    <property type="match status" value="1"/>
</dbReference>
<evidence type="ECO:0000256" key="12">
    <source>
        <dbReference type="SAM" id="MobiDB-lite"/>
    </source>
</evidence>
<dbReference type="InterPro" id="IPR000873">
    <property type="entry name" value="AMP-dep_synth/lig_dom"/>
</dbReference>
<dbReference type="InterPro" id="IPR001242">
    <property type="entry name" value="Condensation_dom"/>
</dbReference>
<keyword evidence="6" id="KW-0808">Transferase</keyword>
<dbReference type="PROSITE" id="PS52004">
    <property type="entry name" value="KS3_2"/>
    <property type="match status" value="1"/>
</dbReference>
<dbReference type="Gene3D" id="3.30.70.3290">
    <property type="match status" value="1"/>
</dbReference>
<dbReference type="SUPFAM" id="SSF53901">
    <property type="entry name" value="Thiolase-like"/>
    <property type="match status" value="1"/>
</dbReference>
<dbReference type="SMART" id="SM01294">
    <property type="entry name" value="PKS_PP_betabranch"/>
    <property type="match status" value="3"/>
</dbReference>
<dbReference type="InterPro" id="IPR015421">
    <property type="entry name" value="PyrdxlP-dep_Trfase_major"/>
</dbReference>
<dbReference type="Pfam" id="PF00109">
    <property type="entry name" value="ketoacyl-synt"/>
    <property type="match status" value="1"/>
</dbReference>
<dbReference type="Gene3D" id="3.40.47.10">
    <property type="match status" value="1"/>
</dbReference>
<keyword evidence="4" id="KW-0596">Phosphopantetheine</keyword>
<dbReference type="GO" id="GO:0071766">
    <property type="term" value="P:Actinobacterium-type cell wall biogenesis"/>
    <property type="evidence" value="ECO:0007669"/>
    <property type="project" value="UniProtKB-ARBA"/>
</dbReference>
<comment type="similarity">
    <text evidence="10">In the C-terminal section; belongs to the NRP synthetase family.</text>
</comment>
<dbReference type="OrthoDB" id="9757559at2"/>
<proteinExistence type="inferred from homology"/>
<evidence type="ECO:0000259" key="14">
    <source>
        <dbReference type="PROSITE" id="PS52004"/>
    </source>
</evidence>
<dbReference type="InterPro" id="IPR016039">
    <property type="entry name" value="Thiolase-like"/>
</dbReference>
<dbReference type="InterPro" id="IPR040097">
    <property type="entry name" value="FAAL/FAAC"/>
</dbReference>
<feature type="domain" description="Carrier" evidence="13">
    <location>
        <begin position="3220"/>
        <end position="3295"/>
    </location>
</feature>
<dbReference type="FunFam" id="3.40.50.12780:FF:000012">
    <property type="entry name" value="Non-ribosomal peptide synthetase"/>
    <property type="match status" value="1"/>
</dbReference>
<dbReference type="Pfam" id="PF00501">
    <property type="entry name" value="AMP-binding"/>
    <property type="match status" value="2"/>
</dbReference>
<dbReference type="Pfam" id="PF02801">
    <property type="entry name" value="Ketoacyl-synt_C"/>
    <property type="match status" value="1"/>
</dbReference>
<evidence type="ECO:0000256" key="6">
    <source>
        <dbReference type="ARBA" id="ARBA00022679"/>
    </source>
</evidence>
<evidence type="ECO:0000259" key="13">
    <source>
        <dbReference type="PROSITE" id="PS50075"/>
    </source>
</evidence>
<dbReference type="InterPro" id="IPR014030">
    <property type="entry name" value="Ketoacyl_synth_N"/>
</dbReference>
<dbReference type="SUPFAM" id="SSF47336">
    <property type="entry name" value="ACP-like"/>
    <property type="match status" value="3"/>
</dbReference>
<dbReference type="PANTHER" id="PTHR43775:SF37">
    <property type="entry name" value="SI:DKEY-61P9.11"/>
    <property type="match status" value="1"/>
</dbReference>
<comment type="similarity">
    <text evidence="3">Belongs to the ATP-dependent AMP-binding enzyme family.</text>
</comment>
<dbReference type="SUPFAM" id="SSF52777">
    <property type="entry name" value="CoA-dependent acyltransferases"/>
    <property type="match status" value="2"/>
</dbReference>
<dbReference type="PROSITE" id="PS00455">
    <property type="entry name" value="AMP_BINDING"/>
    <property type="match status" value="2"/>
</dbReference>
<feature type="domain" description="Carrier" evidence="13">
    <location>
        <begin position="607"/>
        <end position="685"/>
    </location>
</feature>
<dbReference type="PROSITE" id="PS00012">
    <property type="entry name" value="PHOSPHOPANTETHEINE"/>
    <property type="match status" value="2"/>
</dbReference>
<evidence type="ECO:0000256" key="8">
    <source>
        <dbReference type="ARBA" id="ARBA00022898"/>
    </source>
</evidence>
<dbReference type="InterPro" id="IPR016035">
    <property type="entry name" value="Acyl_Trfase/lysoPLipase"/>
</dbReference>
<feature type="domain" description="Ketosynthase family 3 (KS3)" evidence="14">
    <location>
        <begin position="723"/>
        <end position="1138"/>
    </location>
</feature>
<dbReference type="FunFam" id="3.40.50.12780:FF:000013">
    <property type="entry name" value="Long-chain-fatty-acid--AMP ligase FadD32"/>
    <property type="match status" value="1"/>
</dbReference>
<dbReference type="InterPro" id="IPR018201">
    <property type="entry name" value="Ketoacyl_synth_AS"/>
</dbReference>
<dbReference type="SMART" id="SM00825">
    <property type="entry name" value="PKS_KS"/>
    <property type="match status" value="1"/>
</dbReference>
<dbReference type="Gene3D" id="3.30.559.10">
    <property type="entry name" value="Chloramphenicol acetyltransferase-like domain"/>
    <property type="match status" value="1"/>
</dbReference>
<dbReference type="CDD" id="cd05931">
    <property type="entry name" value="FAAL"/>
    <property type="match status" value="1"/>
</dbReference>
<dbReference type="PROSITE" id="PS00606">
    <property type="entry name" value="KS3_1"/>
    <property type="match status" value="1"/>
</dbReference>
<protein>
    <submittedName>
        <fullName evidence="15">Non-ribosomal peptide synthetase</fullName>
    </submittedName>
</protein>
<dbReference type="SUPFAM" id="SSF56801">
    <property type="entry name" value="Acetyl-CoA synthetase-like"/>
    <property type="match status" value="2"/>
</dbReference>
<dbReference type="Proteomes" id="UP000179786">
    <property type="component" value="Unassembled WGS sequence"/>
</dbReference>
<accession>A0A1S1MXB8</accession>
<dbReference type="InterPro" id="IPR036736">
    <property type="entry name" value="ACP-like_sf"/>
</dbReference>
<dbReference type="SMART" id="SM00823">
    <property type="entry name" value="PKS_PP"/>
    <property type="match status" value="3"/>
</dbReference>
<dbReference type="CDD" id="cd00610">
    <property type="entry name" value="OAT_like"/>
    <property type="match status" value="1"/>
</dbReference>
<dbReference type="Pfam" id="PF23024">
    <property type="entry name" value="AMP-dom_DIP2-like"/>
    <property type="match status" value="1"/>
</dbReference>
<dbReference type="FunFam" id="3.40.47.10:FF:000019">
    <property type="entry name" value="Polyketide synthase type I"/>
    <property type="match status" value="1"/>
</dbReference>
<dbReference type="InterPro" id="IPR006162">
    <property type="entry name" value="Ppantetheine_attach_site"/>
</dbReference>
<dbReference type="NCBIfam" id="TIGR01733">
    <property type="entry name" value="AA-adenyl-dom"/>
    <property type="match status" value="1"/>
</dbReference>
<dbReference type="GO" id="GO:0008483">
    <property type="term" value="F:transaminase activity"/>
    <property type="evidence" value="ECO:0007669"/>
    <property type="project" value="InterPro"/>
</dbReference>
<dbReference type="Pfam" id="PF00698">
    <property type="entry name" value="Acyl_transf_1"/>
    <property type="match status" value="1"/>
</dbReference>
<dbReference type="GO" id="GO:0006633">
    <property type="term" value="P:fatty acid biosynthetic process"/>
    <property type="evidence" value="ECO:0007669"/>
    <property type="project" value="UniProtKB-UniPathway"/>
</dbReference>
<dbReference type="InterPro" id="IPR023213">
    <property type="entry name" value="CAT-like_dom_sf"/>
</dbReference>
<dbReference type="InterPro" id="IPR015422">
    <property type="entry name" value="PyrdxlP-dep_Trfase_small"/>
</dbReference>
<evidence type="ECO:0000256" key="11">
    <source>
        <dbReference type="ARBA" id="ARBA00054155"/>
    </source>
</evidence>
<dbReference type="InterPro" id="IPR010071">
    <property type="entry name" value="AA_adenyl_dom"/>
</dbReference>
<feature type="domain" description="Carrier" evidence="13">
    <location>
        <begin position="1604"/>
        <end position="1682"/>
    </location>
</feature>
<dbReference type="InterPro" id="IPR005814">
    <property type="entry name" value="Aminotrans_3"/>
</dbReference>
<dbReference type="InterPro" id="IPR032821">
    <property type="entry name" value="PKS_assoc"/>
</dbReference>
<evidence type="ECO:0000256" key="5">
    <source>
        <dbReference type="ARBA" id="ARBA00022553"/>
    </source>
</evidence>
<dbReference type="InterPro" id="IPR020845">
    <property type="entry name" value="AMP-binding_CS"/>
</dbReference>
<keyword evidence="9" id="KW-0443">Lipid metabolism</keyword>
<dbReference type="GO" id="GO:0030170">
    <property type="term" value="F:pyridoxal phosphate binding"/>
    <property type="evidence" value="ECO:0007669"/>
    <property type="project" value="InterPro"/>
</dbReference>
<name>A0A1S1MXB8_9GAMM</name>
<dbReference type="Pfam" id="PF00550">
    <property type="entry name" value="PP-binding"/>
    <property type="match status" value="3"/>
</dbReference>
<organism evidence="15 16">
    <name type="scientific">Pseudoalteromonas amylolytica</name>
    <dbReference type="NCBI Taxonomy" id="1859457"/>
    <lineage>
        <taxon>Bacteria</taxon>
        <taxon>Pseudomonadati</taxon>
        <taxon>Pseudomonadota</taxon>
        <taxon>Gammaproteobacteria</taxon>
        <taxon>Alteromonadales</taxon>
        <taxon>Pseudoalteromonadaceae</taxon>
        <taxon>Pseudoalteromonas</taxon>
    </lineage>
</organism>
<dbReference type="Gene3D" id="3.40.50.980">
    <property type="match status" value="2"/>
</dbReference>
<dbReference type="Gene3D" id="3.40.50.12780">
    <property type="entry name" value="N-terminal domain of ligase-like"/>
    <property type="match status" value="1"/>
</dbReference>
<dbReference type="InterPro" id="IPR025110">
    <property type="entry name" value="AMP-bd_C"/>
</dbReference>
<comment type="caution">
    <text evidence="15">The sequence shown here is derived from an EMBL/GenBank/DDBJ whole genome shotgun (WGS) entry which is preliminary data.</text>
</comment>
<evidence type="ECO:0000256" key="4">
    <source>
        <dbReference type="ARBA" id="ARBA00022450"/>
    </source>
</evidence>
<dbReference type="Gene3D" id="3.30.300.30">
    <property type="match status" value="2"/>
</dbReference>
<dbReference type="InterPro" id="IPR042099">
    <property type="entry name" value="ANL_N_sf"/>
</dbReference>
<keyword evidence="5" id="KW-0597">Phosphoprotein</keyword>
<sequence length="3333" mass="366303">MNTNIVASLVSLAKTRGDDVAYQYFFEDEQASKTLTYAQLDQNVREIASQLKIHFKKGDRALLLYNSGFEFVEAFFACLYAGVVAVPAYPPKKNQNIDRLRSIIVDAGATGALTTSRINDIARPLFESEPSLTALPIFTTDVRNSELVEPLAWQDIDIKGSDLAFLQYTSGSTGNPKGVMVDHANIIDNEEMMKLAFGHNENTPIVSWLPHFHDMGLIFGIMHPIYIGAPAALMNPTYFLQKPVRWLKLLSETKALTSSAPNFAYDLCVDTVKDEELATLDLSHWRCALNGAEPVRASTLERFYQKFKRCGLTRQSISPCYGMAETTLFATGGRLSQLTKVLKLDAEQMHQGKAVLAEQYQQEQPFYDLQAEDNEQAYHAISCGVSWQNHTIVIVNPESKLRCDEGEIGEIWVKGASVAKGYWQNEQATEETFNAFIADEHDGPYLRTGDLGFMYQEELYVTGRCKDVLIFRGKNYYPQDIELTVTEAHDALDNNGGAAFSITTDNGDQGLVVVQQVKRTALRKLDAQQIFAAVTQAIIEQHGITPYELVLIKPGRVLKTSSGKIQRQENKRHYLNNGFEPVARSRDIPHTQANTSSVSVNGASASKAMRDAVQKVLKEVIAFEVDKDPKSLDIDATFQSLGIDSMKAVRISGELMEIHNIELEATVLYEYPSIAQLTQYLCEFESIQQAFQNSDRQVKSENETAKSDITQPAKQQNISDDAQGDIAVIGMACRYPQAEGLAAYWQLLVDKVDAISKPSVERLSLCQQLDAHRMGGYLDEVDCFDPAMFALSPSEAKFIDPQHRILLETTYHAMEAAGYRPEELAGENVGVYVGISQNDYFLLSRQALSENPYLGTGTALSIAANRLSYTYNFTGPSVAVDTACSSSLVALHQAMQAIRNNEIPLALVSGVNLILSNEVTDACESAQMLSADGHCKTFSQSANGYVRSEGVGSVLLKPLAQAVKDNDPIYGVLKGSAVNQDGRSNGLTAPNSGAQQKVINAALENALVSGGDVQYVETHGTGTELGDPIEVSALNKTYGVHKTTSQPLILGSTKANIGHLESGAGIAGLIKALLCLENKQIPGQRYVEQLNPHIAWDKMSLTVKSELTAWPEHPGKAAMAGVSSFGFGGTNAHVILSEAPVQKAAKLDLSATNTPYILPLSAKSEASLAKLIDKYAQTLSTLSNEQFDALIYTVAHRPFIKGFRAGVYATSRTQLLKNLKQGVHQASKDSANKPDLVFLFTGQGAQYHAMGKALYDTQPVFKAAIDKCDALLSDKLGERLLDVLYGDETDELLDQTKWTQVAIFAIEYALCELWISLGVTPDKLVGHSVGEYAAACIAGVFSLADAIKLISARAQLMQQLEATGSMVSARCEESLAEELIKPFSQEAAISAYHGESGVVFSGSDEAIQKISEQLTQRSIKYKALNTARAFHSPLMQPMLADFKAVAETLNYAPPRYEFISSVTGQSEHEALCQPAYWVEQITQPVRFAKALTHLASLEYCCLVEVGPKPVLSTIVQENLPRANCEYISVLHPKGDGFERYGAAIARAFELGVDLNWSTIYPACDVQRQPIPSYPFAKSRFWVVGDSSNYEVVDSQVQPQGSTQSRHEVISGFVLNTLSSLLSMPVTDIDTQQPLLEMGVDSLMIMQAVRTYEKEFSLEFSVRQFYEELSTVERLVDYIERHSDYQSTPELSAPTEVVAQSHNDITAASNNSTHAVNEQILTAICKEQLQAAASVTSEQARLSVDAVSARQLQMLQGFALTQTASTEMQTTNLATAKLKVSKIAASVRPQSTSVLPGFASKQLSAQQSGEVSKSYQAQLAKSYCEKTSSSKQLVGEHRSHLADCRASAGFRLSSKEMLYPVFGKRCQGARIWDIDDNEYIDITMDFGVNLFGHKPEFITQAMYEQIDSGLQLGLASPLACDVAKLISELTALERVTFCNSGTEAVMTAVRLARTHSKKDKIVQFNGAYHGHYDGTLAHPTPAGDDVEPMCSGVRHGAIADNLVLDYGSEHALDVIRAQADSIAAVLVEPVQSRHPELQPWAFLHQLRALTKELGIALIFDEMITGFRAHPGGVQALLGIQADMATYGKIVGGGMPIGVVAGSAQYLDCIDGGAWQYGDQSYPQVDTTFFAGTFCKHPLAMASAKAVLSEIKKRGAQCQEQITEKTTYLKQTLNTFFESKNIPISIESFASLFRFRFNQNLDVFFYEMLNRGVFIWEGRNCFLSDAHSDADVEAIIQAVKDSVLALQQAGYFGPIATLTSAGVNEFALTEAQQQLLALALRSEEGAKAYHLQATLMLQGKLDKAQLQNAVAQVYHTVPILNYGVNTDKLCHQRLEKQTPQLDVIELGQGDKIDEQLQTLRYRPFDFERSGLCRFTLIATDENTHYLSVVAHHLLFDGIAMAQLLEYIAKFYCQPFAATSQQVVHFSDYVEALEEYRASPSFTADEQYWRKQLADCPSVSLPKSANNIQTTHYAVDSLNYIVGSDAINNIATLAKRQGCGQFASLLAIYMLWLHKLSTESVVTVAIPVSDRQLLAGRRDSALLDQALVGYCTNILPISVNVGACQDVGILIKTVQAQLLDAFEHQHYPYSALTQQAVNLPATLFNLDKVQSLPDFTGLMTQDISSSAQYGQFELSCNLVCIEQQWSLHIEFNQGKFERDMVECHVQSLMSLLCELQCDDALSSRTCSLLGKQEYHSVLLAPLQHGQHKLPSNSSVISDFDKAVTRFPKHIALQSELQSLNYQELDERVNQMAHYLAQKGVSERQLIAIALPRRNELLITLLAVMKLGAAYLPLDLAYPESRIKDILEDATVSMLICDSQSADSVIQQSDYIIADIDNDAQLIAAQKSTPCSVDLTPAHRAYVIYTSGSTGRPKGVEISHSGLVNLLRAMQAEPGISANDKLFAVTTIAFDIAMLELFLPLTVGATTVIANEQVCSDPQAITALIKNNDISVMQATPTLWRLLLNTEPSCVNGLKVLCGGEPLDQALAWQVMENGGELWNMYGPTETTIWSAVSHITDAQRITIGDGIANTSLFVMDEQAQDQALPLPIGVWGELWIGGAGVAMGYLNRAALTSERFVNHDFAAQLQQRIYKTGDRARRLADGRIELQGRLDQQVKLNGHRIELGEIEYHISQLLSSSYIKVLIVELSVGHNALCVYCLASEEQQSQWTLPMLRQQLAQYLPSYMLPEYLCWLEHWPTTANGKLDTKALPEIQVQQAQDVEMRLPQTPSEETLLQCYANILQRETLATTQSFFDIGGNSVLAMQLVSSINAAFGVRITVADVFDYPSILQLAQRIDDLLSARAAAGASVNVQQVSDVVSGRDISDALADQSMTEMDL</sequence>
<dbReference type="STRING" id="1859457.BET10_12410"/>
<evidence type="ECO:0000256" key="1">
    <source>
        <dbReference type="ARBA" id="ARBA00001957"/>
    </source>
</evidence>
<keyword evidence="8" id="KW-0663">Pyridoxal phosphate</keyword>
<dbReference type="Gene3D" id="3.90.1150.10">
    <property type="entry name" value="Aspartate Aminotransferase, domain 1"/>
    <property type="match status" value="1"/>
</dbReference>
<comment type="pathway">
    <text evidence="2">Lipid metabolism; fatty acid biosynthesis.</text>
</comment>
<feature type="region of interest" description="Disordered" evidence="12">
    <location>
        <begin position="698"/>
        <end position="717"/>
    </location>
</feature>
<evidence type="ECO:0000256" key="9">
    <source>
        <dbReference type="ARBA" id="ARBA00023098"/>
    </source>
</evidence>
<dbReference type="InterPro" id="IPR015424">
    <property type="entry name" value="PyrdxlP-dep_Trfase"/>
</dbReference>
<dbReference type="Gene3D" id="2.30.38.10">
    <property type="entry name" value="Luciferase, Domain 3"/>
    <property type="match status" value="1"/>
</dbReference>
<dbReference type="SMART" id="SM00827">
    <property type="entry name" value="PKS_AT"/>
    <property type="match status" value="1"/>
</dbReference>
<dbReference type="PANTHER" id="PTHR43775">
    <property type="entry name" value="FATTY ACID SYNTHASE"/>
    <property type="match status" value="1"/>
</dbReference>
<dbReference type="Gene3D" id="3.30.559.30">
    <property type="entry name" value="Nonribosomal peptide synthetase, condensation domain"/>
    <property type="match status" value="1"/>
</dbReference>
<dbReference type="Pfam" id="PF00668">
    <property type="entry name" value="Condensation"/>
    <property type="match status" value="1"/>
</dbReference>
<evidence type="ECO:0000256" key="7">
    <source>
        <dbReference type="ARBA" id="ARBA00022832"/>
    </source>
</evidence>
<evidence type="ECO:0000313" key="15">
    <source>
        <dbReference type="EMBL" id="OHU91707.1"/>
    </source>
</evidence>
<dbReference type="FunFam" id="3.40.366.10:FF:000002">
    <property type="entry name" value="Probable polyketide synthase 2"/>
    <property type="match status" value="1"/>
</dbReference>
<keyword evidence="7" id="KW-0276">Fatty acid metabolism</keyword>
<feature type="compositionally biased region" description="Polar residues" evidence="12">
    <location>
        <begin position="707"/>
        <end position="717"/>
    </location>
</feature>
<dbReference type="InterPro" id="IPR014043">
    <property type="entry name" value="Acyl_transferase_dom"/>
</dbReference>
<reference evidence="15 16" key="1">
    <citation type="submission" date="2016-09" db="EMBL/GenBank/DDBJ databases">
        <title>Pseudoalteromonas amylolytica sp. nov., isolated from the surface seawater.</title>
        <authorList>
            <person name="Wu Y.-H."/>
            <person name="Cheng H."/>
            <person name="Jin X.-B."/>
            <person name="Wang C.-S."/>
            <person name="Xu X.-W."/>
        </authorList>
    </citation>
    <scope>NUCLEOTIDE SEQUENCE [LARGE SCALE GENOMIC DNA]</scope>
    <source>
        <strain evidence="15 16">JW1</strain>
    </source>
</reference>
<dbReference type="InterPro" id="IPR020806">
    <property type="entry name" value="PKS_PP-bd"/>
</dbReference>
<dbReference type="GO" id="GO:0031177">
    <property type="term" value="F:phosphopantetheine binding"/>
    <property type="evidence" value="ECO:0007669"/>
    <property type="project" value="InterPro"/>
</dbReference>
<dbReference type="PROSITE" id="PS50075">
    <property type="entry name" value="CARRIER"/>
    <property type="match status" value="3"/>
</dbReference>
<dbReference type="GO" id="GO:0004315">
    <property type="term" value="F:3-oxoacyl-[acyl-carrier-protein] synthase activity"/>
    <property type="evidence" value="ECO:0007669"/>
    <property type="project" value="InterPro"/>
</dbReference>
<gene>
    <name evidence="15" type="ORF">BET10_12410</name>
</gene>
<dbReference type="InterPro" id="IPR009081">
    <property type="entry name" value="PP-bd_ACP"/>
</dbReference>
<dbReference type="InterPro" id="IPR014031">
    <property type="entry name" value="Ketoacyl_synth_C"/>
</dbReference>
<dbReference type="Pfam" id="PF00202">
    <property type="entry name" value="Aminotran_3"/>
    <property type="match status" value="1"/>
</dbReference>
<dbReference type="FunFam" id="3.40.50.980:FF:000001">
    <property type="entry name" value="Non-ribosomal peptide synthetase"/>
    <property type="match status" value="1"/>
</dbReference>
<dbReference type="Gene3D" id="1.10.1200.10">
    <property type="entry name" value="ACP-like"/>
    <property type="match status" value="3"/>
</dbReference>
<dbReference type="CDD" id="cd00833">
    <property type="entry name" value="PKS"/>
    <property type="match status" value="1"/>
</dbReference>
<dbReference type="InterPro" id="IPR001227">
    <property type="entry name" value="Ac_transferase_dom_sf"/>
</dbReference>
<dbReference type="InterPro" id="IPR020841">
    <property type="entry name" value="PKS_Beta-ketoAc_synthase_dom"/>
</dbReference>
<dbReference type="SUPFAM" id="SSF53383">
    <property type="entry name" value="PLP-dependent transferases"/>
    <property type="match status" value="1"/>
</dbReference>
<dbReference type="InterPro" id="IPR045851">
    <property type="entry name" value="AMP-bd_C_sf"/>
</dbReference>
<evidence type="ECO:0000256" key="10">
    <source>
        <dbReference type="ARBA" id="ARBA00029443"/>
    </source>
</evidence>
<comment type="function">
    <text evidence="11">Involved in production of the polyketide antibiotic thailandamide.</text>
</comment>